<feature type="signal peptide" evidence="1">
    <location>
        <begin position="1"/>
        <end position="28"/>
    </location>
</feature>
<dbReference type="Gene3D" id="3.20.20.210">
    <property type="match status" value="1"/>
</dbReference>
<evidence type="ECO:0000313" key="3">
    <source>
        <dbReference type="EMBL" id="SEF62724.1"/>
    </source>
</evidence>
<evidence type="ECO:0000259" key="2">
    <source>
        <dbReference type="Pfam" id="PF01208"/>
    </source>
</evidence>
<evidence type="ECO:0000313" key="4">
    <source>
        <dbReference type="Proteomes" id="UP000236735"/>
    </source>
</evidence>
<dbReference type="Pfam" id="PF01208">
    <property type="entry name" value="URO-D"/>
    <property type="match status" value="1"/>
</dbReference>
<feature type="chain" id="PRO_5009285114" evidence="1">
    <location>
        <begin position="29"/>
        <end position="359"/>
    </location>
</feature>
<dbReference type="GeneID" id="32574949"/>
<dbReference type="InterPro" id="IPR038071">
    <property type="entry name" value="UROD/MetE-like_sf"/>
</dbReference>
<dbReference type="GO" id="GO:0006779">
    <property type="term" value="P:porphyrin-containing compound biosynthetic process"/>
    <property type="evidence" value="ECO:0007669"/>
    <property type="project" value="InterPro"/>
</dbReference>
<reference evidence="3 4" key="1">
    <citation type="submission" date="2016-10" db="EMBL/GenBank/DDBJ databases">
        <authorList>
            <person name="de Groot N.N."/>
        </authorList>
    </citation>
    <scope>NUCLEOTIDE SEQUENCE [LARGE SCALE GENOMIC DNA]</scope>
    <source>
        <strain evidence="3 4">AR32</strain>
    </source>
</reference>
<name>A0A1H5TIY3_XYLRU</name>
<dbReference type="InterPro" id="IPR052024">
    <property type="entry name" value="Methanogen_methyltrans"/>
</dbReference>
<gene>
    <name evidence="3" type="ORF">SAMN05216354_1089</name>
</gene>
<protein>
    <submittedName>
        <fullName evidence="3">Uroporphyrinogen decarboxylase</fullName>
    </submittedName>
</protein>
<dbReference type="RefSeq" id="WP_036914058.1">
    <property type="nucleotide sequence ID" value="NZ_FNUV01000002.1"/>
</dbReference>
<proteinExistence type="predicted"/>
<dbReference type="Proteomes" id="UP000236735">
    <property type="component" value="Unassembled WGS sequence"/>
</dbReference>
<dbReference type="AlphaFoldDB" id="A0A1H5TIY3"/>
<keyword evidence="1" id="KW-0732">Signal</keyword>
<dbReference type="PANTHER" id="PTHR47099:SF1">
    <property type="entry name" value="METHYLCOBAMIDE:COM METHYLTRANSFERASE MTBA"/>
    <property type="match status" value="1"/>
</dbReference>
<feature type="domain" description="Uroporphyrinogen decarboxylase (URO-D)" evidence="2">
    <location>
        <begin position="97"/>
        <end position="353"/>
    </location>
</feature>
<dbReference type="GO" id="GO:0004853">
    <property type="term" value="F:uroporphyrinogen decarboxylase activity"/>
    <property type="evidence" value="ECO:0007669"/>
    <property type="project" value="InterPro"/>
</dbReference>
<organism evidence="3 4">
    <name type="scientific">Xylanibacter ruminicola</name>
    <name type="common">Prevotella ruminicola</name>
    <dbReference type="NCBI Taxonomy" id="839"/>
    <lineage>
        <taxon>Bacteria</taxon>
        <taxon>Pseudomonadati</taxon>
        <taxon>Bacteroidota</taxon>
        <taxon>Bacteroidia</taxon>
        <taxon>Bacteroidales</taxon>
        <taxon>Prevotellaceae</taxon>
        <taxon>Xylanibacter</taxon>
    </lineage>
</organism>
<sequence length="359" mass="40332">MKTISKKTFRSLLLTVVAATTFSANVSAQSYDNYNKRELLLQVLDQSRPNDYVPVFFNVHFPDKFGYGAVKSHIDWFRATHVDFVNVKYEFVPQQVEINSPADWKKILQVKPEQWVEQIQVVRELARELKSEAFIIPTVYSPLALLNQAAGTWAASDPKAAKQKLFEIIKKDPEAVKPALEALTKSLVYYIREARKAGADGFYLSSQGGDIDSFGGKLFRELIKPYDKQVSDAANEVAPFNILHVCEGGGHFTADSFNDYVDYPGSIVNVPYHEFKGKALSTKQVAKLFNRPVLGGLPRQSKIYTGTLEEAKAEVDEILRNAPANFVLGADDSVPNDSDPEKLRALVDYVHSWRQTHKL</sequence>
<dbReference type="InterPro" id="IPR000257">
    <property type="entry name" value="Uroporphyrinogen_deCOase"/>
</dbReference>
<dbReference type="EMBL" id="FNUV01000002">
    <property type="protein sequence ID" value="SEF62724.1"/>
    <property type="molecule type" value="Genomic_DNA"/>
</dbReference>
<dbReference type="PANTHER" id="PTHR47099">
    <property type="entry name" value="METHYLCOBAMIDE:COM METHYLTRANSFERASE MTBA"/>
    <property type="match status" value="1"/>
</dbReference>
<dbReference type="SUPFAM" id="SSF51726">
    <property type="entry name" value="UROD/MetE-like"/>
    <property type="match status" value="1"/>
</dbReference>
<evidence type="ECO:0000256" key="1">
    <source>
        <dbReference type="SAM" id="SignalP"/>
    </source>
</evidence>
<accession>A0A1H5TIY3</accession>